<name>A0A4R1F5A7_9GAMM</name>
<feature type="compositionally biased region" description="Basic and acidic residues" evidence="1">
    <location>
        <begin position="13"/>
        <end position="23"/>
    </location>
</feature>
<proteinExistence type="predicted"/>
<gene>
    <name evidence="2" type="ORF">EV695_2309</name>
</gene>
<keyword evidence="3" id="KW-1185">Reference proteome</keyword>
<protein>
    <submittedName>
        <fullName evidence="2">Uncharacterized protein</fullName>
    </submittedName>
</protein>
<organism evidence="2 3">
    <name type="scientific">Cocleimonas flava</name>
    <dbReference type="NCBI Taxonomy" id="634765"/>
    <lineage>
        <taxon>Bacteria</taxon>
        <taxon>Pseudomonadati</taxon>
        <taxon>Pseudomonadota</taxon>
        <taxon>Gammaproteobacteria</taxon>
        <taxon>Thiotrichales</taxon>
        <taxon>Thiotrichaceae</taxon>
        <taxon>Cocleimonas</taxon>
    </lineage>
</organism>
<evidence type="ECO:0000313" key="3">
    <source>
        <dbReference type="Proteomes" id="UP000294887"/>
    </source>
</evidence>
<sequence length="35" mass="4116">MWMCDTNIEKLSASDDKDNDVKKPTKQINTFKTIR</sequence>
<feature type="compositionally biased region" description="Polar residues" evidence="1">
    <location>
        <begin position="26"/>
        <end position="35"/>
    </location>
</feature>
<evidence type="ECO:0000313" key="2">
    <source>
        <dbReference type="EMBL" id="TCJ87794.1"/>
    </source>
</evidence>
<feature type="region of interest" description="Disordered" evidence="1">
    <location>
        <begin position="13"/>
        <end position="35"/>
    </location>
</feature>
<reference evidence="2 3" key="1">
    <citation type="submission" date="2019-03" db="EMBL/GenBank/DDBJ databases">
        <title>Genomic Encyclopedia of Type Strains, Phase IV (KMG-IV): sequencing the most valuable type-strain genomes for metagenomic binning, comparative biology and taxonomic classification.</title>
        <authorList>
            <person name="Goeker M."/>
        </authorList>
    </citation>
    <scope>NUCLEOTIDE SEQUENCE [LARGE SCALE GENOMIC DNA]</scope>
    <source>
        <strain evidence="2 3">DSM 24830</strain>
    </source>
</reference>
<comment type="caution">
    <text evidence="2">The sequence shown here is derived from an EMBL/GenBank/DDBJ whole genome shotgun (WGS) entry which is preliminary data.</text>
</comment>
<dbReference type="AlphaFoldDB" id="A0A4R1F5A7"/>
<evidence type="ECO:0000256" key="1">
    <source>
        <dbReference type="SAM" id="MobiDB-lite"/>
    </source>
</evidence>
<accession>A0A4R1F5A7</accession>
<dbReference type="EMBL" id="SMFQ01000003">
    <property type="protein sequence ID" value="TCJ87794.1"/>
    <property type="molecule type" value="Genomic_DNA"/>
</dbReference>
<dbReference type="Proteomes" id="UP000294887">
    <property type="component" value="Unassembled WGS sequence"/>
</dbReference>